<accession>A0A397UR79</accession>
<dbReference type="AlphaFoldDB" id="A0A397UR79"/>
<protein>
    <submittedName>
        <fullName evidence="1">Uncharacterized protein</fullName>
    </submittedName>
</protein>
<gene>
    <name evidence="1" type="ORF">C2G38_2201552</name>
</gene>
<keyword evidence="2" id="KW-1185">Reference proteome</keyword>
<evidence type="ECO:0000313" key="1">
    <source>
        <dbReference type="EMBL" id="RIB12111.1"/>
    </source>
</evidence>
<sequence>MNIMIEKSIESVEAYPSGRPQSLRSDSQDMKAKTLYKEQYPDEECIDLRLGSSLLKSLQRSIAIQYLFEMDEIMKSLIPDDVHKFLTEFFSQDISDNEWQVKIDDLRSPEQTDLITALV</sequence>
<comment type="caution">
    <text evidence="1">The sequence shown here is derived from an EMBL/GenBank/DDBJ whole genome shotgun (WGS) entry which is preliminary data.</text>
</comment>
<organism evidence="1 2">
    <name type="scientific">Gigaspora rosea</name>
    <dbReference type="NCBI Taxonomy" id="44941"/>
    <lineage>
        <taxon>Eukaryota</taxon>
        <taxon>Fungi</taxon>
        <taxon>Fungi incertae sedis</taxon>
        <taxon>Mucoromycota</taxon>
        <taxon>Glomeromycotina</taxon>
        <taxon>Glomeromycetes</taxon>
        <taxon>Diversisporales</taxon>
        <taxon>Gigasporaceae</taxon>
        <taxon>Gigaspora</taxon>
    </lineage>
</organism>
<proteinExistence type="predicted"/>
<dbReference type="Proteomes" id="UP000266673">
    <property type="component" value="Unassembled WGS sequence"/>
</dbReference>
<dbReference type="EMBL" id="QKWP01001058">
    <property type="protein sequence ID" value="RIB12111.1"/>
    <property type="molecule type" value="Genomic_DNA"/>
</dbReference>
<name>A0A397UR79_9GLOM</name>
<reference evidence="1 2" key="1">
    <citation type="submission" date="2018-06" db="EMBL/GenBank/DDBJ databases">
        <title>Comparative genomics reveals the genomic features of Rhizophagus irregularis, R. cerebriforme, R. diaphanum and Gigaspora rosea, and their symbiotic lifestyle signature.</title>
        <authorList>
            <person name="Morin E."/>
            <person name="San Clemente H."/>
            <person name="Chen E.C.H."/>
            <person name="De La Providencia I."/>
            <person name="Hainaut M."/>
            <person name="Kuo A."/>
            <person name="Kohler A."/>
            <person name="Murat C."/>
            <person name="Tang N."/>
            <person name="Roy S."/>
            <person name="Loubradou J."/>
            <person name="Henrissat B."/>
            <person name="Grigoriev I.V."/>
            <person name="Corradi N."/>
            <person name="Roux C."/>
            <person name="Martin F.M."/>
        </authorList>
    </citation>
    <scope>NUCLEOTIDE SEQUENCE [LARGE SCALE GENOMIC DNA]</scope>
    <source>
        <strain evidence="1 2">DAOM 194757</strain>
    </source>
</reference>
<evidence type="ECO:0000313" key="2">
    <source>
        <dbReference type="Proteomes" id="UP000266673"/>
    </source>
</evidence>
<dbReference type="OrthoDB" id="2345088at2759"/>